<keyword evidence="5" id="KW-0472">Membrane</keyword>
<keyword evidence="2" id="KW-0997">Cell inner membrane</keyword>
<evidence type="ECO:0000256" key="2">
    <source>
        <dbReference type="ARBA" id="ARBA00022519"/>
    </source>
</evidence>
<evidence type="ECO:0000256" key="3">
    <source>
        <dbReference type="ARBA" id="ARBA00022692"/>
    </source>
</evidence>
<dbReference type="InterPro" id="IPR052363">
    <property type="entry name" value="LPS_export_LptC"/>
</dbReference>
<dbReference type="GO" id="GO:0005886">
    <property type="term" value="C:plasma membrane"/>
    <property type="evidence" value="ECO:0007669"/>
    <property type="project" value="InterPro"/>
</dbReference>
<organism evidence="7 8">
    <name type="scientific">Adhaeribacter aerolatus</name>
    <dbReference type="NCBI Taxonomy" id="670289"/>
    <lineage>
        <taxon>Bacteria</taxon>
        <taxon>Pseudomonadati</taxon>
        <taxon>Bacteroidota</taxon>
        <taxon>Cytophagia</taxon>
        <taxon>Cytophagales</taxon>
        <taxon>Hymenobacteraceae</taxon>
        <taxon>Adhaeribacter</taxon>
    </lineage>
</organism>
<dbReference type="InterPro" id="IPR026265">
    <property type="entry name" value="LptC"/>
</dbReference>
<reference evidence="7 8" key="1">
    <citation type="submission" date="2019-07" db="EMBL/GenBank/DDBJ databases">
        <title>Whole genome shotgun sequence of Adhaeribacter aerolatus NBRC 106133.</title>
        <authorList>
            <person name="Hosoyama A."/>
            <person name="Uohara A."/>
            <person name="Ohji S."/>
            <person name="Ichikawa N."/>
        </authorList>
    </citation>
    <scope>NUCLEOTIDE SEQUENCE [LARGE SCALE GENOMIC DNA]</scope>
    <source>
        <strain evidence="7 8">NBRC 106133</strain>
    </source>
</reference>
<dbReference type="PANTHER" id="PTHR37481">
    <property type="entry name" value="LIPOPOLYSACCHARIDE EXPORT SYSTEM PROTEIN LPTC"/>
    <property type="match status" value="1"/>
</dbReference>
<keyword evidence="6" id="KW-0732">Signal</keyword>
<comment type="caution">
    <text evidence="7">The sequence shown here is derived from an EMBL/GenBank/DDBJ whole genome shotgun (WGS) entry which is preliminary data.</text>
</comment>
<keyword evidence="1" id="KW-1003">Cell membrane</keyword>
<dbReference type="InterPro" id="IPR010664">
    <property type="entry name" value="LipoPS_assembly_LptC-rel"/>
</dbReference>
<dbReference type="EMBL" id="BJYS01000013">
    <property type="protein sequence ID" value="GEO04229.1"/>
    <property type="molecule type" value="Genomic_DNA"/>
</dbReference>
<evidence type="ECO:0000256" key="6">
    <source>
        <dbReference type="SAM" id="SignalP"/>
    </source>
</evidence>
<dbReference type="GO" id="GO:0015221">
    <property type="term" value="F:lipopolysaccharide transmembrane transporter activity"/>
    <property type="evidence" value="ECO:0007669"/>
    <property type="project" value="InterPro"/>
</dbReference>
<dbReference type="GO" id="GO:0030288">
    <property type="term" value="C:outer membrane-bounded periplasmic space"/>
    <property type="evidence" value="ECO:0007669"/>
    <property type="project" value="TreeGrafter"/>
</dbReference>
<name>A0A512AWX5_9BACT</name>
<sequence>MKRFALYGWALLFLSGLSFCQPADEDIKKKVVYKGPMAETHDLLTLYSDSAKLRIKLTSPLQLQYESGDGVYPKGINLVFLDEKGGVNNTVRANYGKYIRQKDMYIIRGNVVVHNPNKEETLRTEELQWDRQTRKIFTEKFVTIQTKEDILKGYGMTANQDFTNWKITKPTGVFTLQQ</sequence>
<dbReference type="PANTHER" id="PTHR37481:SF1">
    <property type="entry name" value="LIPOPOLYSACCHARIDE EXPORT SYSTEM PROTEIN LPTC"/>
    <property type="match status" value="1"/>
</dbReference>
<evidence type="ECO:0000256" key="1">
    <source>
        <dbReference type="ARBA" id="ARBA00022475"/>
    </source>
</evidence>
<evidence type="ECO:0000313" key="8">
    <source>
        <dbReference type="Proteomes" id="UP000321532"/>
    </source>
</evidence>
<dbReference type="RefSeq" id="WP_146897499.1">
    <property type="nucleotide sequence ID" value="NZ_BJYS01000013.1"/>
</dbReference>
<proteinExistence type="predicted"/>
<accession>A0A512AWX5</accession>
<feature type="signal peptide" evidence="6">
    <location>
        <begin position="1"/>
        <end position="20"/>
    </location>
</feature>
<feature type="chain" id="PRO_5022205217" description="LPS export ABC transporter periplasmic protein LptC" evidence="6">
    <location>
        <begin position="21"/>
        <end position="178"/>
    </location>
</feature>
<dbReference type="Gene3D" id="2.60.450.10">
    <property type="entry name" value="Lipopolysaccharide (LPS) transport protein A like domain"/>
    <property type="match status" value="1"/>
</dbReference>
<gene>
    <name evidence="7" type="ORF">AAE02nite_18930</name>
</gene>
<keyword evidence="8" id="KW-1185">Reference proteome</keyword>
<dbReference type="Proteomes" id="UP000321532">
    <property type="component" value="Unassembled WGS sequence"/>
</dbReference>
<keyword evidence="3" id="KW-0812">Transmembrane</keyword>
<evidence type="ECO:0000313" key="7">
    <source>
        <dbReference type="EMBL" id="GEO04229.1"/>
    </source>
</evidence>
<evidence type="ECO:0008006" key="9">
    <source>
        <dbReference type="Google" id="ProtNLM"/>
    </source>
</evidence>
<dbReference type="NCBIfam" id="TIGR04409">
    <property type="entry name" value="LptC_YrbK"/>
    <property type="match status" value="1"/>
</dbReference>
<dbReference type="GO" id="GO:0017089">
    <property type="term" value="F:glycolipid transfer activity"/>
    <property type="evidence" value="ECO:0007669"/>
    <property type="project" value="TreeGrafter"/>
</dbReference>
<protein>
    <recommendedName>
        <fullName evidence="9">LPS export ABC transporter periplasmic protein LptC</fullName>
    </recommendedName>
</protein>
<dbReference type="AlphaFoldDB" id="A0A512AWX5"/>
<dbReference type="OrthoDB" id="9812080at2"/>
<dbReference type="Pfam" id="PF06835">
    <property type="entry name" value="LptC"/>
    <property type="match status" value="1"/>
</dbReference>
<evidence type="ECO:0000256" key="4">
    <source>
        <dbReference type="ARBA" id="ARBA00022989"/>
    </source>
</evidence>
<evidence type="ECO:0000256" key="5">
    <source>
        <dbReference type="ARBA" id="ARBA00023136"/>
    </source>
</evidence>
<keyword evidence="4" id="KW-1133">Transmembrane helix</keyword>